<dbReference type="Proteomes" id="UP000013781">
    <property type="component" value="Unassembled WGS sequence"/>
</dbReference>
<organism evidence="6 8">
    <name type="scientific">Enterococcus moraviensis ATCC BAA-383</name>
    <dbReference type="NCBI Taxonomy" id="1158609"/>
    <lineage>
        <taxon>Bacteria</taxon>
        <taxon>Bacillati</taxon>
        <taxon>Bacillota</taxon>
        <taxon>Bacilli</taxon>
        <taxon>Lactobacillales</taxon>
        <taxon>Enterococcaceae</taxon>
        <taxon>Enterococcus</taxon>
    </lineage>
</organism>
<dbReference type="EMBL" id="AJAS01000014">
    <property type="protein sequence ID" value="EOI00663.1"/>
    <property type="molecule type" value="Genomic_DNA"/>
</dbReference>
<dbReference type="InterPro" id="IPR000847">
    <property type="entry name" value="LysR_HTH_N"/>
</dbReference>
<feature type="domain" description="HTH lysR-type" evidence="5">
    <location>
        <begin position="1"/>
        <end position="58"/>
    </location>
</feature>
<evidence type="ECO:0000256" key="2">
    <source>
        <dbReference type="ARBA" id="ARBA00023015"/>
    </source>
</evidence>
<dbReference type="SUPFAM" id="SSF46785">
    <property type="entry name" value="Winged helix' DNA-binding domain"/>
    <property type="match status" value="1"/>
</dbReference>
<evidence type="ECO:0000256" key="4">
    <source>
        <dbReference type="ARBA" id="ARBA00023163"/>
    </source>
</evidence>
<dbReference type="Gene3D" id="1.10.10.10">
    <property type="entry name" value="Winged helix-like DNA-binding domain superfamily/Winged helix DNA-binding domain"/>
    <property type="match status" value="1"/>
</dbReference>
<dbReference type="Proteomes" id="UP000014157">
    <property type="component" value="Unassembled WGS sequence"/>
</dbReference>
<dbReference type="EMBL" id="ASWB01000001">
    <property type="protein sequence ID" value="EOT73108.1"/>
    <property type="molecule type" value="Genomic_DNA"/>
</dbReference>
<name>R2SZN9_9ENTE</name>
<reference evidence="6 8" key="1">
    <citation type="submission" date="2013-02" db="EMBL/GenBank/DDBJ databases">
        <title>The Genome Sequence of Enterococcus moraviensis BAA-383.</title>
        <authorList>
            <consortium name="The Broad Institute Genome Sequencing Platform"/>
            <consortium name="The Broad Institute Genome Sequencing Center for Infectious Disease"/>
            <person name="Earl A.M."/>
            <person name="Gilmore M.S."/>
            <person name="Lebreton F."/>
            <person name="Walker B."/>
            <person name="Young S.K."/>
            <person name="Zeng Q."/>
            <person name="Gargeya S."/>
            <person name="Fitzgerald M."/>
            <person name="Haas B."/>
            <person name="Abouelleil A."/>
            <person name="Alvarado L."/>
            <person name="Arachchi H.M."/>
            <person name="Berlin A.M."/>
            <person name="Chapman S.B."/>
            <person name="Dewar J."/>
            <person name="Goldberg J."/>
            <person name="Griggs A."/>
            <person name="Gujja S."/>
            <person name="Hansen M."/>
            <person name="Howarth C."/>
            <person name="Imamovic A."/>
            <person name="Larimer J."/>
            <person name="McCowan C."/>
            <person name="Murphy C."/>
            <person name="Neiman D."/>
            <person name="Pearson M."/>
            <person name="Priest M."/>
            <person name="Roberts A."/>
            <person name="Saif S."/>
            <person name="Shea T."/>
            <person name="Sisk P."/>
            <person name="Sykes S."/>
            <person name="Wortman J."/>
            <person name="Nusbaum C."/>
            <person name="Birren B."/>
        </authorList>
    </citation>
    <scope>NUCLEOTIDE SEQUENCE [LARGE SCALE GENOMIC DNA]</scope>
    <source>
        <strain evidence="6 8">ATCC BAA-383</strain>
    </source>
</reference>
<evidence type="ECO:0000256" key="3">
    <source>
        <dbReference type="ARBA" id="ARBA00023125"/>
    </source>
</evidence>
<gene>
    <name evidence="7" type="ORF">I586_00101</name>
    <name evidence="6" type="ORF">UAY_01766</name>
</gene>
<keyword evidence="2" id="KW-0805">Transcription regulation</keyword>
<sequence>MEFRVLTYFLTVAREKTISKAAEVLNLSQPTLSKQLKELEDELGVTLFIRGNRSITLTEDGVYLMNRGKEILSLVELTTTNLTKNERINGQIAIGGGETQAFEFIGQILHELRETYPEIDIHIFSGNADDILDKVDKGLLDFGLVIDPVEKQKYDYIRLPQIDHWGILVNKTHPLSNKKTVTAKDLEDTPLLISNQSLVDTQLSEWLGKNLDYFNIIGTYNLLYNASLLAKKGVASVLCIDNIVNTTNTTLTFIPFSPALTANINIVWKKNQVFSSAAKEFLRRLKNQNNTR</sequence>
<protein>
    <recommendedName>
        <fullName evidence="5">HTH lysR-type domain-containing protein</fullName>
    </recommendedName>
</protein>
<dbReference type="AlphaFoldDB" id="R2SZN9"/>
<evidence type="ECO:0000313" key="9">
    <source>
        <dbReference type="Proteomes" id="UP000014157"/>
    </source>
</evidence>
<dbReference type="InterPro" id="IPR005119">
    <property type="entry name" value="LysR_subst-bd"/>
</dbReference>
<dbReference type="Gene3D" id="3.40.190.290">
    <property type="match status" value="1"/>
</dbReference>
<evidence type="ECO:0000313" key="8">
    <source>
        <dbReference type="Proteomes" id="UP000013781"/>
    </source>
</evidence>
<dbReference type="eggNOG" id="COG0583">
    <property type="taxonomic scope" value="Bacteria"/>
</dbReference>
<evidence type="ECO:0000256" key="1">
    <source>
        <dbReference type="ARBA" id="ARBA00009437"/>
    </source>
</evidence>
<keyword evidence="4" id="KW-0804">Transcription</keyword>
<dbReference type="GO" id="GO:0003677">
    <property type="term" value="F:DNA binding"/>
    <property type="evidence" value="ECO:0007669"/>
    <property type="project" value="UniProtKB-KW"/>
</dbReference>
<dbReference type="SUPFAM" id="SSF53850">
    <property type="entry name" value="Periplasmic binding protein-like II"/>
    <property type="match status" value="1"/>
</dbReference>
<dbReference type="PROSITE" id="PS50931">
    <property type="entry name" value="HTH_LYSR"/>
    <property type="match status" value="1"/>
</dbReference>
<dbReference type="RefSeq" id="WP_010765145.1">
    <property type="nucleotide sequence ID" value="NZ_ASWB01000001.1"/>
</dbReference>
<dbReference type="GO" id="GO:0003700">
    <property type="term" value="F:DNA-binding transcription factor activity"/>
    <property type="evidence" value="ECO:0007669"/>
    <property type="project" value="InterPro"/>
</dbReference>
<dbReference type="CDD" id="cd05466">
    <property type="entry name" value="PBP2_LTTR_substrate"/>
    <property type="match status" value="1"/>
</dbReference>
<evidence type="ECO:0000313" key="6">
    <source>
        <dbReference type="EMBL" id="EOI00663.1"/>
    </source>
</evidence>
<dbReference type="PATRIC" id="fig|1158609.3.peg.1725"/>
<dbReference type="FunFam" id="1.10.10.10:FF:000001">
    <property type="entry name" value="LysR family transcriptional regulator"/>
    <property type="match status" value="1"/>
</dbReference>
<dbReference type="Pfam" id="PF00126">
    <property type="entry name" value="HTH_1"/>
    <property type="match status" value="1"/>
</dbReference>
<dbReference type="InterPro" id="IPR036390">
    <property type="entry name" value="WH_DNA-bd_sf"/>
</dbReference>
<dbReference type="InterPro" id="IPR036388">
    <property type="entry name" value="WH-like_DNA-bd_sf"/>
</dbReference>
<reference evidence="7 9" key="2">
    <citation type="submission" date="2013-03" db="EMBL/GenBank/DDBJ databases">
        <title>The Genome Sequence of Enterococcus moraviensis BAA-383 (PacBio/Illumina hybrid assembly).</title>
        <authorList>
            <consortium name="The Broad Institute Genomics Platform"/>
            <consortium name="The Broad Institute Genome Sequencing Center for Infectious Disease"/>
            <person name="Earl A."/>
            <person name="Russ C."/>
            <person name="Gilmore M."/>
            <person name="Surin D."/>
            <person name="Walker B."/>
            <person name="Young S."/>
            <person name="Zeng Q."/>
            <person name="Gargeya S."/>
            <person name="Fitzgerald M."/>
            <person name="Haas B."/>
            <person name="Abouelleil A."/>
            <person name="Allen A.W."/>
            <person name="Alvarado L."/>
            <person name="Arachchi H.M."/>
            <person name="Berlin A.M."/>
            <person name="Chapman S.B."/>
            <person name="Gainer-Dewar J."/>
            <person name="Goldberg J."/>
            <person name="Griggs A."/>
            <person name="Gujja S."/>
            <person name="Hansen M."/>
            <person name="Howarth C."/>
            <person name="Imamovic A."/>
            <person name="Ireland A."/>
            <person name="Larimer J."/>
            <person name="McCowan C."/>
            <person name="Murphy C."/>
            <person name="Pearson M."/>
            <person name="Poon T.W."/>
            <person name="Priest M."/>
            <person name="Roberts A."/>
            <person name="Saif S."/>
            <person name="Shea T."/>
            <person name="Sisk P."/>
            <person name="Sykes S."/>
            <person name="Wortman J."/>
            <person name="Nusbaum C."/>
            <person name="Birren B."/>
        </authorList>
    </citation>
    <scope>NUCLEOTIDE SEQUENCE [LARGE SCALE GENOMIC DNA]</scope>
    <source>
        <strain evidence="7 9">ATCC BAA-383</strain>
    </source>
</reference>
<proteinExistence type="inferred from homology"/>
<keyword evidence="9" id="KW-1185">Reference proteome</keyword>
<evidence type="ECO:0000259" key="5">
    <source>
        <dbReference type="PROSITE" id="PS50931"/>
    </source>
</evidence>
<dbReference type="PANTHER" id="PTHR30419">
    <property type="entry name" value="HTH-TYPE TRANSCRIPTIONAL REGULATOR YBHD"/>
    <property type="match status" value="1"/>
</dbReference>
<dbReference type="PRINTS" id="PR00039">
    <property type="entry name" value="HTHLYSR"/>
</dbReference>
<keyword evidence="3" id="KW-0238">DNA-binding</keyword>
<dbReference type="HOGENOM" id="CLU_039613_6_2_9"/>
<dbReference type="OrthoDB" id="9803735at2"/>
<dbReference type="Pfam" id="PF03466">
    <property type="entry name" value="LysR_substrate"/>
    <property type="match status" value="1"/>
</dbReference>
<dbReference type="InterPro" id="IPR050950">
    <property type="entry name" value="HTH-type_LysR_regulators"/>
</dbReference>
<comment type="caution">
    <text evidence="6">The sequence shown here is derived from an EMBL/GenBank/DDBJ whole genome shotgun (WGS) entry which is preliminary data.</text>
</comment>
<dbReference type="PANTHER" id="PTHR30419:SF8">
    <property type="entry name" value="NITROGEN ASSIMILATION TRANSCRIPTIONAL ACTIVATOR-RELATED"/>
    <property type="match status" value="1"/>
</dbReference>
<comment type="similarity">
    <text evidence="1">Belongs to the LysR transcriptional regulatory family.</text>
</comment>
<dbReference type="STRING" id="155617.RV09_GL000065"/>
<dbReference type="GO" id="GO:0005829">
    <property type="term" value="C:cytosol"/>
    <property type="evidence" value="ECO:0007669"/>
    <property type="project" value="TreeGrafter"/>
</dbReference>
<evidence type="ECO:0000313" key="7">
    <source>
        <dbReference type="EMBL" id="EOT73108.1"/>
    </source>
</evidence>
<accession>R2SZN9</accession>